<comment type="caution">
    <text evidence="4">The sequence shown here is derived from an EMBL/GenBank/DDBJ whole genome shotgun (WGS) entry which is preliminary data.</text>
</comment>
<reference evidence="4 5" key="1">
    <citation type="journal article" date="2015" name="Nature">
        <title>rRNA introns, odd ribosomes, and small enigmatic genomes across a large radiation of phyla.</title>
        <authorList>
            <person name="Brown C.T."/>
            <person name="Hug L.A."/>
            <person name="Thomas B.C."/>
            <person name="Sharon I."/>
            <person name="Castelle C.J."/>
            <person name="Singh A."/>
            <person name="Wilkins M.J."/>
            <person name="Williams K.H."/>
            <person name="Banfield J.F."/>
        </authorList>
    </citation>
    <scope>NUCLEOTIDE SEQUENCE [LARGE SCALE GENOMIC DNA]</scope>
</reference>
<dbReference type="InterPro" id="IPR001650">
    <property type="entry name" value="Helicase_C-like"/>
</dbReference>
<dbReference type="GO" id="GO:0006281">
    <property type="term" value="P:DNA repair"/>
    <property type="evidence" value="ECO:0007669"/>
    <property type="project" value="InterPro"/>
</dbReference>
<dbReference type="InterPro" id="IPR047112">
    <property type="entry name" value="RecG/Mfd"/>
</dbReference>
<dbReference type="InterPro" id="IPR027417">
    <property type="entry name" value="P-loop_NTPase"/>
</dbReference>
<dbReference type="PATRIC" id="fig|1619038.3.peg.122"/>
<keyword evidence="2 4" id="KW-0347">Helicase</keyword>
<dbReference type="SMART" id="SM00490">
    <property type="entry name" value="HELICc"/>
    <property type="match status" value="1"/>
</dbReference>
<dbReference type="Pfam" id="PF00271">
    <property type="entry name" value="Helicase_C"/>
    <property type="match status" value="1"/>
</dbReference>
<dbReference type="GO" id="GO:0003678">
    <property type="term" value="F:DNA helicase activity"/>
    <property type="evidence" value="ECO:0007669"/>
    <property type="project" value="TreeGrafter"/>
</dbReference>
<keyword evidence="2 4" id="KW-0547">Nucleotide-binding</keyword>
<evidence type="ECO:0000256" key="2">
    <source>
        <dbReference type="ARBA" id="ARBA00022806"/>
    </source>
</evidence>
<sequence>MLAEYKKLSEEIFFDLRVNFLHGKMKSKEKETVMRDFLNKKIDILVATSVVEVGVDIPNASVMMIEGAERFGLAQLHQFRGRVGRSVHQSYCLLFTNAVSDLSKKRLGYFVNTADGFELAEKDLELRGPGEVFGETQHGFPELKIATLQNLELIKKSREAARQIIDSDPTLAKFSLLRKKLVEWERGVHLE</sequence>
<organism evidence="4 5">
    <name type="scientific">Candidatus Magasanikbacteria bacterium GW2011_GWA2_41_55</name>
    <dbReference type="NCBI Taxonomy" id="1619038"/>
    <lineage>
        <taxon>Bacteria</taxon>
        <taxon>Candidatus Magasanikiibacteriota</taxon>
    </lineage>
</organism>
<dbReference type="SUPFAM" id="SSF52540">
    <property type="entry name" value="P-loop containing nucleoside triphosphate hydrolases"/>
    <property type="match status" value="1"/>
</dbReference>
<keyword evidence="2 4" id="KW-0067">ATP-binding</keyword>
<evidence type="ECO:0000259" key="3">
    <source>
        <dbReference type="PROSITE" id="PS51194"/>
    </source>
</evidence>
<dbReference type="PANTHER" id="PTHR47964:SF1">
    <property type="entry name" value="ATP-DEPENDENT DNA HELICASE HOMOLOG RECG, CHLOROPLASTIC"/>
    <property type="match status" value="1"/>
</dbReference>
<dbReference type="AlphaFoldDB" id="A0A0G0WN73"/>
<feature type="domain" description="Helicase C-terminal" evidence="3">
    <location>
        <begin position="1"/>
        <end position="125"/>
    </location>
</feature>
<dbReference type="Gene3D" id="3.40.50.300">
    <property type="entry name" value="P-loop containing nucleotide triphosphate hydrolases"/>
    <property type="match status" value="1"/>
</dbReference>
<gene>
    <name evidence="4" type="ORF">UU69_C0003G0029</name>
</gene>
<proteinExistence type="predicted"/>
<evidence type="ECO:0000313" key="4">
    <source>
        <dbReference type="EMBL" id="KKS13532.1"/>
    </source>
</evidence>
<dbReference type="GO" id="GO:0016787">
    <property type="term" value="F:hydrolase activity"/>
    <property type="evidence" value="ECO:0007669"/>
    <property type="project" value="UniProtKB-KW"/>
</dbReference>
<evidence type="ECO:0000313" key="5">
    <source>
        <dbReference type="Proteomes" id="UP000034299"/>
    </source>
</evidence>
<protein>
    <submittedName>
        <fullName evidence="4">ATP-dependent DNA helicase RecG</fullName>
    </submittedName>
</protein>
<keyword evidence="1" id="KW-0378">Hydrolase</keyword>
<dbReference type="InterPro" id="IPR045562">
    <property type="entry name" value="RecG_dom3_C"/>
</dbReference>
<dbReference type="PROSITE" id="PS51194">
    <property type="entry name" value="HELICASE_CTER"/>
    <property type="match status" value="1"/>
</dbReference>
<name>A0A0G0WN73_9BACT</name>
<evidence type="ECO:0000256" key="1">
    <source>
        <dbReference type="ARBA" id="ARBA00022801"/>
    </source>
</evidence>
<accession>A0A0G0WN73</accession>
<dbReference type="Pfam" id="PF19833">
    <property type="entry name" value="RecG_dom3_C"/>
    <property type="match status" value="1"/>
</dbReference>
<dbReference type="Proteomes" id="UP000034299">
    <property type="component" value="Unassembled WGS sequence"/>
</dbReference>
<dbReference type="PANTHER" id="PTHR47964">
    <property type="entry name" value="ATP-DEPENDENT DNA HELICASE HOMOLOG RECG, CHLOROPLASTIC"/>
    <property type="match status" value="1"/>
</dbReference>
<dbReference type="EMBL" id="LCBP01000003">
    <property type="protein sequence ID" value="KKS13532.1"/>
    <property type="molecule type" value="Genomic_DNA"/>
</dbReference>